<dbReference type="InterPro" id="IPR018535">
    <property type="entry name" value="DUF1996"/>
</dbReference>
<dbReference type="PANTHER" id="PTHR43662">
    <property type="match status" value="1"/>
</dbReference>
<dbReference type="SMART" id="SM00220">
    <property type="entry name" value="S_TKc"/>
    <property type="match status" value="1"/>
</dbReference>
<dbReference type="Gene3D" id="1.10.510.10">
    <property type="entry name" value="Transferase(Phosphotransferase) domain 1"/>
    <property type="match status" value="1"/>
</dbReference>
<dbReference type="Pfam" id="PF09362">
    <property type="entry name" value="DUF1996"/>
    <property type="match status" value="1"/>
</dbReference>
<dbReference type="Proteomes" id="UP000503462">
    <property type="component" value="Chromosome 3"/>
</dbReference>
<reference evidence="7 8" key="1">
    <citation type="journal article" date="2016" name="Sci. Rep.">
        <title>Peltaster fructicola genome reveals evolution from an invasive phytopathogen to an ectophytic parasite.</title>
        <authorList>
            <person name="Xu C."/>
            <person name="Chen H."/>
            <person name="Gleason M.L."/>
            <person name="Xu J.R."/>
            <person name="Liu H."/>
            <person name="Zhang R."/>
            <person name="Sun G."/>
        </authorList>
    </citation>
    <scope>NUCLEOTIDE SEQUENCE [LARGE SCALE GENOMIC DNA]</scope>
    <source>
        <strain evidence="7 8">LNHT1506</strain>
    </source>
</reference>
<evidence type="ECO:0000313" key="7">
    <source>
        <dbReference type="EMBL" id="QIW99016.1"/>
    </source>
</evidence>
<feature type="binding site" evidence="3">
    <location>
        <position position="48"/>
    </location>
    <ligand>
        <name>ATP</name>
        <dbReference type="ChEBI" id="CHEBI:30616"/>
    </ligand>
</feature>
<feature type="compositionally biased region" description="Basic and acidic residues" evidence="4">
    <location>
        <begin position="479"/>
        <end position="529"/>
    </location>
</feature>
<dbReference type="EMBL" id="CP051141">
    <property type="protein sequence ID" value="QIW99016.1"/>
    <property type="molecule type" value="Genomic_DNA"/>
</dbReference>
<dbReference type="PROSITE" id="PS50011">
    <property type="entry name" value="PROTEIN_KINASE_DOM"/>
    <property type="match status" value="1"/>
</dbReference>
<feature type="domain" description="Protein kinase" evidence="5">
    <location>
        <begin position="19"/>
        <end position="326"/>
    </location>
</feature>
<organism evidence="7 8">
    <name type="scientific">Peltaster fructicola</name>
    <dbReference type="NCBI Taxonomy" id="286661"/>
    <lineage>
        <taxon>Eukaryota</taxon>
        <taxon>Fungi</taxon>
        <taxon>Dikarya</taxon>
        <taxon>Ascomycota</taxon>
        <taxon>Pezizomycotina</taxon>
        <taxon>Dothideomycetes</taxon>
        <taxon>Dothideomycetes incertae sedis</taxon>
        <taxon>Peltaster</taxon>
    </lineage>
</organism>
<dbReference type="InterPro" id="IPR002889">
    <property type="entry name" value="WSC_carb-bd"/>
</dbReference>
<gene>
    <name evidence="7" type="ORF">AMS68_004534</name>
</gene>
<sequence>MDDPTQRRFRGSAKLSDYELDNEKLGEGTFGIVTKARSKRTGAVVALKRILMHNEKDGFPITALREVKLLKLLSHKNILRLEEMAVERQSAEDKTKSGKRRATLYMVTPYMDHDLSGMLTNPDINFSEPQIKCYMQQLLEGVRYLHASHILHRDMKAANILISNKGLLQIADFGLARHYEGPTPKSGDGNGEAVRDYTSLVVTRWYRPPELLLTLRRYTPAIDVWGVGCVFAEMYERKPILEGRTDVDQCVRIFQLIGSPTDETMPGWHKLPGCEGQNQWDYKKGDIDQRFGSRMSKTGLELLKKMLCLDWRKRVNAIDALAHPYFTTAPLPADPSQLPTYKDSHELDSRKRGHNKERALPAAPAGGTVGMGPDEQVYGQDAYGNGNGNGYGYDRQRRDRGPSSNYPPRPDDRYGAPTNGTRQPAWRQDQERERARAAPANGHALPPRPNGLPNRPDTGPPRGPPGRTNGSADTYVPRYGDRSRDDGYERSRQTYRDPDAPDRRRDQYSARDDRDYQRRTRSRSPERSEASGVDAFWRMNCAVVHTGRIDPIINPGTVSGHVHTIVGGSNVGVNSTYSSLTNSSCSSCEIQADKSAYWTPLLYYQYPNGSFIEVPHSGSVIYYVTRGPTSPYTVPFPPGFQMVTGDRSARSYDNTSYTWGNATYPGRPIADRVSFDRFADGPPLPNQPFMFNTTCANGMRAQVHFQTCWDGVNLYKPDQSHVAYLSQIDDGVCPPGYPVVIPHLFMETSYAVAQVPDQAPGGQFVFSHGDPTGYGFHADFQNGWDPVVQAAAVANCLIPDNFGQISFCPSLLASDTNGYALNCPERDRHRLPSVTYTVDSTPLATRAVQPYQPFGLANEVYLGCFNDSAAGIRTLNAYSVLSYLNMTVEYCQAICTSQGYRLSGVEYAQECHCDNFLNPTAVNGSNQCSWNCGGTMETGGTQEICGGLGYINVYNLTDPNFNANGSEVNSAGQASPYTPAAPFAAGYVGCYTDSVTSRTLTSAMVTQNNMTWEVCAAFCDSQGGFQYYGLEYATQCYCGSTISSPGMLLNATSTPSNSSCNVRCQGAETEICGGSGVMTIYSNLTFIVPAARPKIGKYTTGQCLTDPNTSGRALQGAHLTSQLMTNEMCVKYCLGKEFHYAGVEYGVECYCDNSIASDVGASLIACPSSSTFCGGNRNEFCENSVTRWILPDGDSSSYDSVTRYIQPVTAEPESVTNLETFPWIVPDSTATAAASLTAIGTSLPFPVMTGTQIQTVQSAPSWITVNTFPEQSPFVTQRLQTSQTVTNLETFPSIIPDETISPTASIGLSNLPINSSLGLGMTFTPIVIRLSTLGSPIFSTAFSTMGSPYYPTAALPSSTGFSRIGTLSIASLTPVSAASVGASAIATPSPPLGGPFCQYYAPQCPLCDGATVLDGNGSYWQVFCDAMVVTPKNYMQVGNSSAAGCLTACNKFSGCSAASISRTNNCLLGIGTPHYLSHQQGEVGFLRVVRGVEASSMSGSVTPLNLTTITDRASWTASSTATTSAQASSISSDPATTVSCPASNGKEYALGDIQTPFTIFCDVAVYAQPYTIFPVDSLLECARDCDVGCSAFEYVNGICQLFDGIYDVVAVKGAIVGYAFDFSDGAAGPEIFTVPGPVIASSFPTASVASGVV</sequence>
<dbReference type="CDD" id="cd07866">
    <property type="entry name" value="STKc_BUR1"/>
    <property type="match status" value="1"/>
</dbReference>
<dbReference type="SUPFAM" id="SSF56112">
    <property type="entry name" value="Protein kinase-like (PK-like)"/>
    <property type="match status" value="1"/>
</dbReference>
<evidence type="ECO:0000256" key="4">
    <source>
        <dbReference type="SAM" id="MobiDB-lite"/>
    </source>
</evidence>
<dbReference type="PROSITE" id="PS51212">
    <property type="entry name" value="WSC"/>
    <property type="match status" value="3"/>
</dbReference>
<dbReference type="InterPro" id="IPR000719">
    <property type="entry name" value="Prot_kinase_dom"/>
</dbReference>
<feature type="domain" description="WSC" evidence="6">
    <location>
        <begin position="1097"/>
        <end position="1194"/>
    </location>
</feature>
<dbReference type="FunFam" id="1.10.510.10:FF:000562">
    <property type="entry name" value="Serine/threonine-protein kinase bur1"/>
    <property type="match status" value="1"/>
</dbReference>
<dbReference type="PROSITE" id="PS00108">
    <property type="entry name" value="PROTEIN_KINASE_ST"/>
    <property type="match status" value="1"/>
</dbReference>
<keyword evidence="1 3" id="KW-0547">Nucleotide-binding</keyword>
<evidence type="ECO:0000259" key="5">
    <source>
        <dbReference type="PROSITE" id="PS50011"/>
    </source>
</evidence>
<keyword evidence="2 3" id="KW-0067">ATP-binding</keyword>
<dbReference type="Gene3D" id="3.30.200.20">
    <property type="entry name" value="Phosphorylase Kinase, domain 1"/>
    <property type="match status" value="1"/>
</dbReference>
<accession>A0A6H0XW79</accession>
<evidence type="ECO:0000259" key="6">
    <source>
        <dbReference type="PROSITE" id="PS51212"/>
    </source>
</evidence>
<feature type="domain" description="WSC" evidence="6">
    <location>
        <begin position="858"/>
        <end position="957"/>
    </location>
</feature>
<dbReference type="InterPro" id="IPR008271">
    <property type="entry name" value="Ser/Thr_kinase_AS"/>
</dbReference>
<dbReference type="InterPro" id="IPR017441">
    <property type="entry name" value="Protein_kinase_ATP_BS"/>
</dbReference>
<evidence type="ECO:0000256" key="2">
    <source>
        <dbReference type="ARBA" id="ARBA00022840"/>
    </source>
</evidence>
<dbReference type="PANTHER" id="PTHR43662:SF3">
    <property type="entry name" value="DOMAIN PROTEIN, PUTATIVE (AFU_ORTHOLOGUE AFUA_6G11970)-RELATED"/>
    <property type="match status" value="1"/>
</dbReference>
<keyword evidence="8" id="KW-1185">Reference proteome</keyword>
<feature type="region of interest" description="Disordered" evidence="4">
    <location>
        <begin position="328"/>
        <end position="531"/>
    </location>
</feature>
<dbReference type="PROSITE" id="PS00107">
    <property type="entry name" value="PROTEIN_KINASE_ATP"/>
    <property type="match status" value="1"/>
</dbReference>
<dbReference type="GO" id="GO:0005524">
    <property type="term" value="F:ATP binding"/>
    <property type="evidence" value="ECO:0007669"/>
    <property type="project" value="UniProtKB-UniRule"/>
</dbReference>
<dbReference type="Pfam" id="PF00069">
    <property type="entry name" value="Pkinase"/>
    <property type="match status" value="1"/>
</dbReference>
<protein>
    <recommendedName>
        <fullName evidence="9">Protein kinase domain-containing protein</fullName>
    </recommendedName>
</protein>
<evidence type="ECO:0000256" key="3">
    <source>
        <dbReference type="PROSITE-ProRule" id="PRU10141"/>
    </source>
</evidence>
<proteinExistence type="predicted"/>
<evidence type="ECO:0000256" key="1">
    <source>
        <dbReference type="ARBA" id="ARBA00022741"/>
    </source>
</evidence>
<dbReference type="InterPro" id="IPR011009">
    <property type="entry name" value="Kinase-like_dom_sf"/>
</dbReference>
<dbReference type="GO" id="GO:0004672">
    <property type="term" value="F:protein kinase activity"/>
    <property type="evidence" value="ECO:0007669"/>
    <property type="project" value="InterPro"/>
</dbReference>
<evidence type="ECO:0008006" key="9">
    <source>
        <dbReference type="Google" id="ProtNLM"/>
    </source>
</evidence>
<evidence type="ECO:0000313" key="8">
    <source>
        <dbReference type="Proteomes" id="UP000503462"/>
    </source>
</evidence>
<dbReference type="Pfam" id="PF01822">
    <property type="entry name" value="WSC"/>
    <property type="match status" value="3"/>
</dbReference>
<name>A0A6H0XW79_9PEZI</name>
<feature type="domain" description="WSC" evidence="6">
    <location>
        <begin position="984"/>
        <end position="1084"/>
    </location>
</feature>
<dbReference type="SMART" id="SM00321">
    <property type="entry name" value="WSC"/>
    <property type="match status" value="3"/>
</dbReference>
<dbReference type="OrthoDB" id="74764at2759"/>